<name>A0AC61YPH9_BACIA</name>
<dbReference type="Proteomes" id="UP001218488">
    <property type="component" value="Chromosome"/>
</dbReference>
<gene>
    <name evidence="1" type="ORF">P5627_10715</name>
</gene>
<accession>A0AC61YPH9</accession>
<sequence>MISKIATEKVIDFPKQDLIYFNVGRDEKIYMVFLIDDQLILQVVKDHSIIMNKSLNELDSDSYIYLIQEINDDTIVIVFEQDYICKMNFLDLKQNNMVEICSFLLGVNTFHLDENGLLWIGLSEEGIFDELNPKGKGIYCINLIIGEMLFEEEFKGIMYECSSIQTLGSELYTSYEEEQTIVISTFSYDLNPENQSCQKKKMYHLDRKEYRYCDQLYVSESQILLFNNMENKQYAFKIVDDETFIMKLFLDGIDPSQCDPTYKVVGEYLYILVENKLYRSKLM</sequence>
<reference evidence="1" key="1">
    <citation type="submission" date="2025-02" db="EMBL/GenBank/DDBJ databases">
        <title>Complete genome sequences of 52 Bacillus and Priestia strains isolated from West-African fermentations and 26 reference strains from the DSMZ collection.</title>
        <authorList>
            <person name="Wiedenbein E.S."/>
            <person name="Canoy T.S."/>
            <person name="Hui Y."/>
            <person name="Parkouda C."/>
            <person name="Dawende C."/>
            <person name="Ametefe E."/>
            <person name="Jespersen L."/>
            <person name="Nielsen D.S."/>
        </authorList>
    </citation>
    <scope>NUCLEOTIDE SEQUENCE</scope>
    <source>
        <strain evidence="1">PRO33</strain>
    </source>
</reference>
<organism evidence="1 2">
    <name type="scientific">Bacillus safensis</name>
    <dbReference type="NCBI Taxonomy" id="561879"/>
    <lineage>
        <taxon>Bacteria</taxon>
        <taxon>Bacillati</taxon>
        <taxon>Bacillota</taxon>
        <taxon>Bacilli</taxon>
        <taxon>Bacillales</taxon>
        <taxon>Bacillaceae</taxon>
        <taxon>Bacillus</taxon>
    </lineage>
</organism>
<proteinExistence type="predicted"/>
<protein>
    <submittedName>
        <fullName evidence="1">Uncharacterized protein</fullName>
    </submittedName>
</protein>
<dbReference type="EMBL" id="CP121752">
    <property type="protein sequence ID" value="WGD96591.1"/>
    <property type="molecule type" value="Genomic_DNA"/>
</dbReference>
<evidence type="ECO:0000313" key="1">
    <source>
        <dbReference type="EMBL" id="WGD96591.1"/>
    </source>
</evidence>
<evidence type="ECO:0000313" key="2">
    <source>
        <dbReference type="Proteomes" id="UP001218488"/>
    </source>
</evidence>